<keyword evidence="4" id="KW-0788">Thiol protease</keyword>
<reference evidence="8 9" key="1">
    <citation type="submission" date="2024-06" db="EMBL/GenBank/DDBJ databases">
        <title>The Natural Products Discovery Center: Release of the First 8490 Sequenced Strains for Exploring Actinobacteria Biosynthetic Diversity.</title>
        <authorList>
            <person name="Kalkreuter E."/>
            <person name="Kautsar S.A."/>
            <person name="Yang D."/>
            <person name="Bader C.D."/>
            <person name="Teijaro C.N."/>
            <person name="Fluegel L."/>
            <person name="Davis C.M."/>
            <person name="Simpson J.R."/>
            <person name="Lauterbach L."/>
            <person name="Steele A.D."/>
            <person name="Gui C."/>
            <person name="Meng S."/>
            <person name="Li G."/>
            <person name="Viehrig K."/>
            <person name="Ye F."/>
            <person name="Su P."/>
            <person name="Kiefer A.F."/>
            <person name="Nichols A."/>
            <person name="Cepeda A.J."/>
            <person name="Yan W."/>
            <person name="Fan B."/>
            <person name="Jiang Y."/>
            <person name="Adhikari A."/>
            <person name="Zheng C.-J."/>
            <person name="Schuster L."/>
            <person name="Cowan T.M."/>
            <person name="Smanski M.J."/>
            <person name="Chevrette M.G."/>
            <person name="De Carvalho L.P.S."/>
            <person name="Shen B."/>
        </authorList>
    </citation>
    <scope>NUCLEOTIDE SEQUENCE [LARGE SCALE GENOMIC DNA]</scope>
    <source>
        <strain evidence="8 9">NPDC019708</strain>
    </source>
</reference>
<feature type="domain" description="NlpC/P60" evidence="7">
    <location>
        <begin position="226"/>
        <end position="362"/>
    </location>
</feature>
<evidence type="ECO:0000259" key="7">
    <source>
        <dbReference type="PROSITE" id="PS51935"/>
    </source>
</evidence>
<evidence type="ECO:0000256" key="4">
    <source>
        <dbReference type="ARBA" id="ARBA00022807"/>
    </source>
</evidence>
<sequence length="382" mass="40036">MDATKTVATTTIGFPMVLLLLLIILVVVDEPVTCAMAPVPAAGMGGETGASVAGLSESQLRLARDGVVIGIRRGMPETVIVAELAAQATESSFRNLANINVPESLNYANDGVGADHDSVGPHQIRVSIHGHAGLSNLMNPTWQINWFYDRAAALGAAATQMSPPELAQAIERSAPNAYAGQMDLARQLYVVFADIDPGPATSGPAGGAAPGCGSAGSGTPLTAQASEFGRAVIEHAERWIGTPYVWGGGDTNGPTDGGFDCSGLTLYAIYHASRGRIRLPHYTQAQQDHPSAQPVPFEKKAPGDLIFFTAPGSSDSHHVGIYYGRDEHGEDLLLHAPTTGQNVTVTPLSAWSGERMDVRRYTPPGGSERGESPEPGPRGRQV</sequence>
<dbReference type="PANTHER" id="PTHR47359">
    <property type="entry name" value="PEPTIDOGLYCAN DL-ENDOPEPTIDASE CWLO"/>
    <property type="match status" value="1"/>
</dbReference>
<evidence type="ECO:0000256" key="2">
    <source>
        <dbReference type="ARBA" id="ARBA00022670"/>
    </source>
</evidence>
<dbReference type="RefSeq" id="WP_356954217.1">
    <property type="nucleotide sequence ID" value="NZ_JBEYBD010000002.1"/>
</dbReference>
<keyword evidence="6" id="KW-0812">Transmembrane</keyword>
<gene>
    <name evidence="8" type="ORF">ABZ510_03080</name>
</gene>
<evidence type="ECO:0000313" key="9">
    <source>
        <dbReference type="Proteomes" id="UP001550628"/>
    </source>
</evidence>
<name>A0ABV2WIV5_9NOCA</name>
<protein>
    <submittedName>
        <fullName evidence="8">C40 family peptidase</fullName>
    </submittedName>
</protein>
<keyword evidence="2" id="KW-0645">Protease</keyword>
<dbReference type="InterPro" id="IPR038765">
    <property type="entry name" value="Papain-like_cys_pep_sf"/>
</dbReference>
<comment type="similarity">
    <text evidence="1">Belongs to the peptidase C40 family.</text>
</comment>
<dbReference type="Proteomes" id="UP001550628">
    <property type="component" value="Unassembled WGS sequence"/>
</dbReference>
<proteinExistence type="inferred from homology"/>
<dbReference type="PANTHER" id="PTHR47359:SF3">
    <property type="entry name" value="NLP_P60 DOMAIN-CONTAINING PROTEIN-RELATED"/>
    <property type="match status" value="1"/>
</dbReference>
<dbReference type="PROSITE" id="PS51935">
    <property type="entry name" value="NLPC_P60"/>
    <property type="match status" value="1"/>
</dbReference>
<dbReference type="InterPro" id="IPR051794">
    <property type="entry name" value="PG_Endopeptidase_C40"/>
</dbReference>
<evidence type="ECO:0000256" key="5">
    <source>
        <dbReference type="SAM" id="MobiDB-lite"/>
    </source>
</evidence>
<evidence type="ECO:0000256" key="3">
    <source>
        <dbReference type="ARBA" id="ARBA00022801"/>
    </source>
</evidence>
<dbReference type="InterPro" id="IPR000064">
    <property type="entry name" value="NLP_P60_dom"/>
</dbReference>
<keyword evidence="3" id="KW-0378">Hydrolase</keyword>
<keyword evidence="6" id="KW-0472">Membrane</keyword>
<dbReference type="SUPFAM" id="SSF54001">
    <property type="entry name" value="Cysteine proteinases"/>
    <property type="match status" value="1"/>
</dbReference>
<feature type="region of interest" description="Disordered" evidence="5">
    <location>
        <begin position="350"/>
        <end position="382"/>
    </location>
</feature>
<evidence type="ECO:0000313" key="8">
    <source>
        <dbReference type="EMBL" id="MEU1950820.1"/>
    </source>
</evidence>
<keyword evidence="9" id="KW-1185">Reference proteome</keyword>
<feature type="transmembrane region" description="Helical" evidence="6">
    <location>
        <begin position="7"/>
        <end position="28"/>
    </location>
</feature>
<comment type="caution">
    <text evidence="8">The sequence shown here is derived from an EMBL/GenBank/DDBJ whole genome shotgun (WGS) entry which is preliminary data.</text>
</comment>
<evidence type="ECO:0000256" key="6">
    <source>
        <dbReference type="SAM" id="Phobius"/>
    </source>
</evidence>
<keyword evidence="6" id="KW-1133">Transmembrane helix</keyword>
<accession>A0ABV2WIV5</accession>
<organism evidence="8 9">
    <name type="scientific">Nocardia rhamnosiphila</name>
    <dbReference type="NCBI Taxonomy" id="426716"/>
    <lineage>
        <taxon>Bacteria</taxon>
        <taxon>Bacillati</taxon>
        <taxon>Actinomycetota</taxon>
        <taxon>Actinomycetes</taxon>
        <taxon>Mycobacteriales</taxon>
        <taxon>Nocardiaceae</taxon>
        <taxon>Nocardia</taxon>
    </lineage>
</organism>
<dbReference type="Gene3D" id="3.90.1720.10">
    <property type="entry name" value="endopeptidase domain like (from Nostoc punctiforme)"/>
    <property type="match status" value="1"/>
</dbReference>
<evidence type="ECO:0000256" key="1">
    <source>
        <dbReference type="ARBA" id="ARBA00007074"/>
    </source>
</evidence>
<dbReference type="EMBL" id="JBEYBF010000001">
    <property type="protein sequence ID" value="MEU1950820.1"/>
    <property type="molecule type" value="Genomic_DNA"/>
</dbReference>
<dbReference type="Pfam" id="PF00877">
    <property type="entry name" value="NLPC_P60"/>
    <property type="match status" value="1"/>
</dbReference>